<evidence type="ECO:0000313" key="2">
    <source>
        <dbReference type="EMBL" id="CAE1174637.1"/>
    </source>
</evidence>
<dbReference type="Proteomes" id="UP000597762">
    <property type="component" value="Unassembled WGS sequence"/>
</dbReference>
<reference evidence="2" key="1">
    <citation type="submission" date="2021-01" db="EMBL/GenBank/DDBJ databases">
        <authorList>
            <person name="Li R."/>
            <person name="Bekaert M."/>
        </authorList>
    </citation>
    <scope>NUCLEOTIDE SEQUENCE</scope>
    <source>
        <strain evidence="2">Farmed</strain>
    </source>
</reference>
<organism evidence="2 3">
    <name type="scientific">Acanthosepion pharaonis</name>
    <name type="common">Pharaoh cuttlefish</name>
    <name type="synonym">Sepia pharaonis</name>
    <dbReference type="NCBI Taxonomy" id="158019"/>
    <lineage>
        <taxon>Eukaryota</taxon>
        <taxon>Metazoa</taxon>
        <taxon>Spiralia</taxon>
        <taxon>Lophotrochozoa</taxon>
        <taxon>Mollusca</taxon>
        <taxon>Cephalopoda</taxon>
        <taxon>Coleoidea</taxon>
        <taxon>Decapodiformes</taxon>
        <taxon>Sepiida</taxon>
        <taxon>Sepiina</taxon>
        <taxon>Sepiidae</taxon>
        <taxon>Acanthosepion</taxon>
    </lineage>
</organism>
<dbReference type="EMBL" id="CAHIKZ030000441">
    <property type="protein sequence ID" value="CAE1174637.1"/>
    <property type="molecule type" value="Genomic_DNA"/>
</dbReference>
<evidence type="ECO:0000313" key="3">
    <source>
        <dbReference type="Proteomes" id="UP000597762"/>
    </source>
</evidence>
<gene>
    <name evidence="2" type="ORF">SPHA_13192</name>
</gene>
<sequence>MYLLLHSFFFFKDSFFLSFRRFLSAFSFSSGDSSSPPPEIPHRLFLPFRRFLFAFPFLNPLFFFSNSVFFVFSLHLIFLFIVFVFSFKCFRSLICLYVSTSLFILCFRKQQQCSGYFPFSSSPFAPFYLHFVSILPASVSFYLLNHLRNGL</sequence>
<keyword evidence="1" id="KW-0812">Transmembrane</keyword>
<proteinExistence type="predicted"/>
<feature type="transmembrane region" description="Helical" evidence="1">
    <location>
        <begin position="89"/>
        <end position="107"/>
    </location>
</feature>
<dbReference type="AlphaFoldDB" id="A0A812BAP3"/>
<keyword evidence="1" id="KW-0472">Membrane</keyword>
<keyword evidence="3" id="KW-1185">Reference proteome</keyword>
<name>A0A812BAP3_ACAPH</name>
<evidence type="ECO:0000256" key="1">
    <source>
        <dbReference type="SAM" id="Phobius"/>
    </source>
</evidence>
<comment type="caution">
    <text evidence="2">The sequence shown here is derived from an EMBL/GenBank/DDBJ whole genome shotgun (WGS) entry which is preliminary data.</text>
</comment>
<keyword evidence="1" id="KW-1133">Transmembrane helix</keyword>
<accession>A0A812BAP3</accession>
<protein>
    <submittedName>
        <fullName evidence="2">Uncharacterized protein</fullName>
    </submittedName>
</protein>
<feature type="transmembrane region" description="Helical" evidence="1">
    <location>
        <begin position="53"/>
        <end position="82"/>
    </location>
</feature>
<feature type="transmembrane region" description="Helical" evidence="1">
    <location>
        <begin position="127"/>
        <end position="144"/>
    </location>
</feature>